<dbReference type="STRING" id="74557.A0A1V9ZZH1"/>
<dbReference type="EMBL" id="JNBS01000930">
    <property type="protein sequence ID" value="OQS03341.1"/>
    <property type="molecule type" value="Genomic_DNA"/>
</dbReference>
<comment type="caution">
    <text evidence="2">The sequence shown here is derived from an EMBL/GenBank/DDBJ whole genome shotgun (WGS) entry which is preliminary data.</text>
</comment>
<evidence type="ECO:0000313" key="2">
    <source>
        <dbReference type="EMBL" id="OQS03341.1"/>
    </source>
</evidence>
<keyword evidence="1" id="KW-0732">Signal</keyword>
<accession>A0A1V9ZZH1</accession>
<dbReference type="Proteomes" id="UP000243217">
    <property type="component" value="Unassembled WGS sequence"/>
</dbReference>
<evidence type="ECO:0000256" key="1">
    <source>
        <dbReference type="SAM" id="SignalP"/>
    </source>
</evidence>
<protein>
    <recommendedName>
        <fullName evidence="4">Secreted protein</fullName>
    </recommendedName>
</protein>
<reference evidence="2 3" key="1">
    <citation type="journal article" date="2014" name="Genome Biol. Evol.">
        <title>The secreted proteins of Achlya hypogyna and Thraustotheca clavata identify the ancestral oomycete secretome and reveal gene acquisitions by horizontal gene transfer.</title>
        <authorList>
            <person name="Misner I."/>
            <person name="Blouin N."/>
            <person name="Leonard G."/>
            <person name="Richards T.A."/>
            <person name="Lane C.E."/>
        </authorList>
    </citation>
    <scope>NUCLEOTIDE SEQUENCE [LARGE SCALE GENOMIC DNA]</scope>
    <source>
        <strain evidence="2 3">ATCC 34112</strain>
    </source>
</reference>
<dbReference type="AlphaFoldDB" id="A0A1V9ZZH1"/>
<keyword evidence="3" id="KW-1185">Reference proteome</keyword>
<proteinExistence type="predicted"/>
<evidence type="ECO:0000313" key="3">
    <source>
        <dbReference type="Proteomes" id="UP000243217"/>
    </source>
</evidence>
<feature type="chain" id="PRO_5012935546" description="Secreted protein" evidence="1">
    <location>
        <begin position="21"/>
        <end position="153"/>
    </location>
</feature>
<name>A0A1V9ZZH1_9STRA</name>
<evidence type="ECO:0008006" key="4">
    <source>
        <dbReference type="Google" id="ProtNLM"/>
    </source>
</evidence>
<gene>
    <name evidence="2" type="ORF">THRCLA_21186</name>
</gene>
<sequence length="153" mass="16774">MYYILLSTVASLGYIVASVATDAMVVQHAQREPWAIRRKLQSASYGVRYASSLAPQILIGVSLNGPKFGGSFNWSLHINDFTASCCFLVDLFFGSLHGQSLEALALTSDISEMRFSILNTVGRWGVYMNWRRTIALATIGIVVIDATIVFCTA</sequence>
<feature type="signal peptide" evidence="1">
    <location>
        <begin position="1"/>
        <end position="20"/>
    </location>
</feature>
<organism evidence="2 3">
    <name type="scientific">Thraustotheca clavata</name>
    <dbReference type="NCBI Taxonomy" id="74557"/>
    <lineage>
        <taxon>Eukaryota</taxon>
        <taxon>Sar</taxon>
        <taxon>Stramenopiles</taxon>
        <taxon>Oomycota</taxon>
        <taxon>Saprolegniomycetes</taxon>
        <taxon>Saprolegniales</taxon>
        <taxon>Achlyaceae</taxon>
        <taxon>Thraustotheca</taxon>
    </lineage>
</organism>